<dbReference type="AlphaFoldDB" id="F0P2F8"/>
<proteinExistence type="predicted"/>
<accession>F0P2F8</accession>
<evidence type="ECO:0000259" key="1">
    <source>
        <dbReference type="Pfam" id="PF22481"/>
    </source>
</evidence>
<reference evidence="2 3" key="1">
    <citation type="journal article" date="2011" name="Stand. Genomic Sci.">
        <title>Complete genome sequence of Weeksella virosa type strain (9751).</title>
        <authorList>
            <person name="Lang E."/>
            <person name="Teshima H."/>
            <person name="Lucas S."/>
            <person name="Lapidus A."/>
            <person name="Hammon N."/>
            <person name="Deshpande S."/>
            <person name="Nolan M."/>
            <person name="Cheng J.F."/>
            <person name="Pitluck S."/>
            <person name="Liolios K."/>
            <person name="Pagani I."/>
            <person name="Mikhailova N."/>
            <person name="Ivanova N."/>
            <person name="Mavromatis K."/>
            <person name="Pati A."/>
            <person name="Tapia R."/>
            <person name="Han C."/>
            <person name="Goodwin L."/>
            <person name="Chen A."/>
            <person name="Palaniappan K."/>
            <person name="Land M."/>
            <person name="Hauser L."/>
            <person name="Chang Y.J."/>
            <person name="Jeffries C.D."/>
            <person name="Brambilla E.M."/>
            <person name="Kopitz M."/>
            <person name="Rohde M."/>
            <person name="Goker M."/>
            <person name="Tindall B.J."/>
            <person name="Detter J.C."/>
            <person name="Woyke T."/>
            <person name="Bristow J."/>
            <person name="Eisen J.A."/>
            <person name="Markowitz V."/>
            <person name="Hugenholtz P."/>
            <person name="Klenk H.P."/>
            <person name="Kyrpides N.C."/>
        </authorList>
    </citation>
    <scope>NUCLEOTIDE SEQUENCE [LARGE SCALE GENOMIC DNA]</scope>
    <source>
        <strain evidence="3">ATCC 43766 / DSM 16922 / JCM 21250 / NBRC 16016 / NCTC 11634 / CL345/78</strain>
    </source>
</reference>
<dbReference type="OrthoDB" id="6692687at2"/>
<evidence type="ECO:0000313" key="2">
    <source>
        <dbReference type="EMBL" id="ADX66770.1"/>
    </source>
</evidence>
<dbReference type="STRING" id="865938.Weevi_0042"/>
<name>F0P2F8_WEEVC</name>
<reference evidence="3" key="2">
    <citation type="journal article" date="2011" name="Stand. Genomic Sci.">
        <title>Complete genome sequence of Weeksella virosa type strain (9751T).</title>
        <authorList>
            <person name="Lang E."/>
            <person name="Teshima H."/>
            <person name="Lucas S."/>
            <person name="Lapidus A."/>
            <person name="Hammon N."/>
            <person name="Deshpande S."/>
            <person name="Nolan M."/>
            <person name="Cheng J."/>
            <person name="Pitluck S."/>
            <person name="Liolios K."/>
            <person name="Pagani I."/>
            <person name="Mikhailova N."/>
            <person name="Ivanova N."/>
            <person name="Mavromatis K."/>
            <person name="Pati A."/>
            <person name="Tapia R."/>
            <person name="Han C."/>
            <person name="Goodwin L."/>
            <person name="Chen A."/>
            <person name="Palaniappan K."/>
            <person name="Land M."/>
            <person name="Hauser L."/>
            <person name="Chang Y."/>
            <person name="Jeffries C."/>
            <person name="Brambilla E."/>
            <person name="Kopitz M."/>
            <person name="Rohde M."/>
            <person name="Goker M."/>
            <person name="Tindall B."/>
            <person name="Detter J."/>
            <person name="Woyke T."/>
            <person name="Bristow J."/>
            <person name="Eisen J."/>
            <person name="Markowitz V."/>
            <person name="Hugenholtz P."/>
            <person name="Klenk H."/>
            <person name="Kyrpides N."/>
        </authorList>
    </citation>
    <scope>NUCLEOTIDE SEQUENCE [LARGE SCALE GENOMIC DNA]</scope>
    <source>
        <strain evidence="3">ATCC 43766 / DSM 16922 / JCM 21250 / NBRC 16016 / NCTC 11634 / CL345/78</strain>
    </source>
</reference>
<dbReference type="RefSeq" id="WP_013597166.1">
    <property type="nucleotide sequence ID" value="NC_015144.1"/>
</dbReference>
<dbReference type="EMBL" id="CP002455">
    <property type="protein sequence ID" value="ADX66770.1"/>
    <property type="molecule type" value="Genomic_DNA"/>
</dbReference>
<sequence length="160" mass="18656">MTHKFWGTIKEDDWAEFTSDITFSHPFFNEQNIEIFLGDEDGEEIEDFPTEQQLTEFAETYQMFIEDIESKLQSIQNKAFERYLELYAHFYENPDKSGKPALNIDSVEKHNDAIKDMTALRVSGGKILRLSIRYLLDTEHGLEFKFVDNQLVKMGGIAET</sequence>
<keyword evidence="3" id="KW-1185">Reference proteome</keyword>
<dbReference type="InterPro" id="IPR054254">
    <property type="entry name" value="DUF6985"/>
</dbReference>
<dbReference type="Proteomes" id="UP000008641">
    <property type="component" value="Chromosome"/>
</dbReference>
<gene>
    <name evidence="2" type="ordered locus">Weevi_0042</name>
</gene>
<dbReference type="HOGENOM" id="CLU_1651477_0_0_10"/>
<dbReference type="Pfam" id="PF22481">
    <property type="entry name" value="DUF6985"/>
    <property type="match status" value="1"/>
</dbReference>
<evidence type="ECO:0000313" key="3">
    <source>
        <dbReference type="Proteomes" id="UP000008641"/>
    </source>
</evidence>
<protein>
    <recommendedName>
        <fullName evidence="1">DUF6985 domain-containing protein</fullName>
    </recommendedName>
</protein>
<organism evidence="2 3">
    <name type="scientific">Weeksella virosa (strain ATCC 43766 / DSM 16922 / JCM 21250 / CCUG 30538 / CDC 9751 / IAM 14551 / NBRC 16016 / NCTC 11634 / CL345/78)</name>
    <dbReference type="NCBI Taxonomy" id="865938"/>
    <lineage>
        <taxon>Bacteria</taxon>
        <taxon>Pseudomonadati</taxon>
        <taxon>Bacteroidota</taxon>
        <taxon>Flavobacteriia</taxon>
        <taxon>Flavobacteriales</taxon>
        <taxon>Weeksellaceae</taxon>
        <taxon>Weeksella</taxon>
    </lineage>
</organism>
<dbReference type="KEGG" id="wvi:Weevi_0042"/>
<dbReference type="eggNOG" id="ENOG5030RF8">
    <property type="taxonomic scope" value="Bacteria"/>
</dbReference>
<feature type="domain" description="DUF6985" evidence="1">
    <location>
        <begin position="7"/>
        <end position="156"/>
    </location>
</feature>